<sequence length="157" mass="17246">MHPIVLHCTTPSGTTHHLSDISPTMHIYEFSFKPQSYNHVIWLCAKSQAAILKNAVTNLPECCSTVACMVTPAIGLAIHFLAPSLIRFERWIGVWRHFRAEQPFAAVGLATREYITGKHGALCAWLLRGSASNPHQPKALPSSSAARQSAFKNSALE</sequence>
<gene>
    <name evidence="2" type="ORF">HaLaN_30336</name>
</gene>
<dbReference type="EMBL" id="BLLF01005529">
    <property type="protein sequence ID" value="GFH31319.1"/>
    <property type="molecule type" value="Genomic_DNA"/>
</dbReference>
<evidence type="ECO:0000256" key="1">
    <source>
        <dbReference type="SAM" id="MobiDB-lite"/>
    </source>
</evidence>
<protein>
    <submittedName>
        <fullName evidence="2">Uncharacterized protein</fullName>
    </submittedName>
</protein>
<evidence type="ECO:0000313" key="2">
    <source>
        <dbReference type="EMBL" id="GFH31319.1"/>
    </source>
</evidence>
<feature type="region of interest" description="Disordered" evidence="1">
    <location>
        <begin position="136"/>
        <end position="157"/>
    </location>
</feature>
<organism evidence="2 3">
    <name type="scientific">Haematococcus lacustris</name>
    <name type="common">Green alga</name>
    <name type="synonym">Haematococcus pluvialis</name>
    <dbReference type="NCBI Taxonomy" id="44745"/>
    <lineage>
        <taxon>Eukaryota</taxon>
        <taxon>Viridiplantae</taxon>
        <taxon>Chlorophyta</taxon>
        <taxon>core chlorophytes</taxon>
        <taxon>Chlorophyceae</taxon>
        <taxon>CS clade</taxon>
        <taxon>Chlamydomonadales</taxon>
        <taxon>Haematococcaceae</taxon>
        <taxon>Haematococcus</taxon>
    </lineage>
</organism>
<keyword evidence="3" id="KW-1185">Reference proteome</keyword>
<dbReference type="AlphaFoldDB" id="A0A6A0AEK8"/>
<evidence type="ECO:0000313" key="3">
    <source>
        <dbReference type="Proteomes" id="UP000485058"/>
    </source>
</evidence>
<dbReference type="Proteomes" id="UP000485058">
    <property type="component" value="Unassembled WGS sequence"/>
</dbReference>
<comment type="caution">
    <text evidence="2">The sequence shown here is derived from an EMBL/GenBank/DDBJ whole genome shotgun (WGS) entry which is preliminary data.</text>
</comment>
<name>A0A6A0AEK8_HAELA</name>
<reference evidence="2 3" key="1">
    <citation type="submission" date="2020-02" db="EMBL/GenBank/DDBJ databases">
        <title>Draft genome sequence of Haematococcus lacustris strain NIES-144.</title>
        <authorList>
            <person name="Morimoto D."/>
            <person name="Nakagawa S."/>
            <person name="Yoshida T."/>
            <person name="Sawayama S."/>
        </authorList>
    </citation>
    <scope>NUCLEOTIDE SEQUENCE [LARGE SCALE GENOMIC DNA]</scope>
    <source>
        <strain evidence="2 3">NIES-144</strain>
    </source>
</reference>
<feature type="non-terminal residue" evidence="2">
    <location>
        <position position="157"/>
    </location>
</feature>
<accession>A0A6A0AEK8</accession>
<proteinExistence type="predicted"/>